<evidence type="ECO:0000256" key="1">
    <source>
        <dbReference type="SAM" id="MobiDB-lite"/>
    </source>
</evidence>
<proteinExistence type="predicted"/>
<evidence type="ECO:0000313" key="3">
    <source>
        <dbReference type="Proteomes" id="UP000008229"/>
    </source>
</evidence>
<reference evidence="3" key="2">
    <citation type="submission" date="2010-01" db="EMBL/GenBank/DDBJ databases">
        <title>The complete genome of Conexibacter woesei DSM 14684.</title>
        <authorList>
            <consortium name="US DOE Joint Genome Institute (JGI-PGF)"/>
            <person name="Lucas S."/>
            <person name="Copeland A."/>
            <person name="Lapidus A."/>
            <person name="Glavina del Rio T."/>
            <person name="Dalin E."/>
            <person name="Tice H."/>
            <person name="Bruce D."/>
            <person name="Goodwin L."/>
            <person name="Pitluck S."/>
            <person name="Kyrpides N."/>
            <person name="Mavromatis K."/>
            <person name="Ivanova N."/>
            <person name="Mikhailova N."/>
            <person name="Chertkov O."/>
            <person name="Brettin T."/>
            <person name="Detter J.C."/>
            <person name="Han C."/>
            <person name="Larimer F."/>
            <person name="Land M."/>
            <person name="Hauser L."/>
            <person name="Markowitz V."/>
            <person name="Cheng J.-F."/>
            <person name="Hugenholtz P."/>
            <person name="Woyke T."/>
            <person name="Wu D."/>
            <person name="Pukall R."/>
            <person name="Steenblock K."/>
            <person name="Schneider S."/>
            <person name="Klenk H.-P."/>
            <person name="Eisen J.A."/>
        </authorList>
    </citation>
    <scope>NUCLEOTIDE SEQUENCE [LARGE SCALE GENOMIC DNA]</scope>
    <source>
        <strain evidence="3">DSM 14684 / CIP 108061 / JCM 11494 / NBRC 100937 / ID131577</strain>
    </source>
</reference>
<dbReference type="AlphaFoldDB" id="D3FAZ1"/>
<accession>D3FAZ1</accession>
<dbReference type="KEGG" id="cwo:Cwoe_2885"/>
<dbReference type="HOGENOM" id="CLU_743377_0_0_11"/>
<organism evidence="2 3">
    <name type="scientific">Conexibacter woesei (strain DSM 14684 / CCUG 47730 / CIP 108061 / JCM 11494 / NBRC 100937 / ID131577)</name>
    <dbReference type="NCBI Taxonomy" id="469383"/>
    <lineage>
        <taxon>Bacteria</taxon>
        <taxon>Bacillati</taxon>
        <taxon>Actinomycetota</taxon>
        <taxon>Thermoleophilia</taxon>
        <taxon>Solirubrobacterales</taxon>
        <taxon>Conexibacteraceae</taxon>
        <taxon>Conexibacter</taxon>
    </lineage>
</organism>
<name>D3FAZ1_CONWI</name>
<feature type="compositionally biased region" description="Basic and acidic residues" evidence="1">
    <location>
        <begin position="221"/>
        <end position="230"/>
    </location>
</feature>
<dbReference type="STRING" id="469383.Cwoe_2885"/>
<feature type="region of interest" description="Disordered" evidence="1">
    <location>
        <begin position="221"/>
        <end position="243"/>
    </location>
</feature>
<dbReference type="Proteomes" id="UP000008229">
    <property type="component" value="Chromosome"/>
</dbReference>
<gene>
    <name evidence="2" type="ordered locus">Cwoe_2885</name>
</gene>
<dbReference type="OrthoDB" id="4539099at2"/>
<evidence type="ECO:0000313" key="2">
    <source>
        <dbReference type="EMBL" id="ADB51304.1"/>
    </source>
</evidence>
<dbReference type="RefSeq" id="WP_012934355.1">
    <property type="nucleotide sequence ID" value="NC_013739.1"/>
</dbReference>
<sequence length="372" mass="38452" precursor="true">MTRRIVALLGVLGTLAAIGAVGPVSSASAFAWKDECYIMAHNGTASTARLVSFLPGPPIPGTSPAIIGVYIATGLQPGKTGMLLNNTGTPVTWGCHGAIVYATHAGTLSCSYSAPTRGGNSFGCNGVSHQTRWRYDDDDIYVDLLFNGPAPTVFPRSAAFSANASAAATAPAPGSSPAKTRVARQAVLRSRDLPGGGWTKTTDIARAGLLGRLWTAGDLPERCSKDKDDGTTPPGASGSLFVRNGGREAAGSLVVVEKSAADAKRNLADAMSPHSVGCLASLMRSSDAREKTRTDTTATVRPLPNAGFPAGAKAYRVTVGSRAGGKAGKPAYLDVVATRDGETWALFVFFDGTGRPFDDTHAAVLDVDDRID</sequence>
<protein>
    <submittedName>
        <fullName evidence="2">Uncharacterized protein</fullName>
    </submittedName>
</protein>
<keyword evidence="3" id="KW-1185">Reference proteome</keyword>
<dbReference type="EMBL" id="CP001854">
    <property type="protein sequence ID" value="ADB51304.1"/>
    <property type="molecule type" value="Genomic_DNA"/>
</dbReference>
<reference evidence="2 3" key="1">
    <citation type="journal article" date="2010" name="Stand. Genomic Sci.">
        <title>Complete genome sequence of Conexibacter woesei type strain (ID131577).</title>
        <authorList>
            <person name="Pukall R."/>
            <person name="Lapidus A."/>
            <person name="Glavina Del Rio T."/>
            <person name="Copeland A."/>
            <person name="Tice H."/>
            <person name="Cheng J.-F."/>
            <person name="Lucas S."/>
            <person name="Chen F."/>
            <person name="Nolan M."/>
            <person name="Bruce D."/>
            <person name="Goodwin L."/>
            <person name="Pitluck S."/>
            <person name="Mavromatis K."/>
            <person name="Ivanova N."/>
            <person name="Ovchinnikova G."/>
            <person name="Pati A."/>
            <person name="Chen A."/>
            <person name="Palaniappan K."/>
            <person name="Land M."/>
            <person name="Hauser L."/>
            <person name="Chang Y.-J."/>
            <person name="Jeffries C.D."/>
            <person name="Chain P."/>
            <person name="Meincke L."/>
            <person name="Sims D."/>
            <person name="Brettin T."/>
            <person name="Detter J.C."/>
            <person name="Rohde M."/>
            <person name="Goeker M."/>
            <person name="Bristow J."/>
            <person name="Eisen J.A."/>
            <person name="Markowitz V."/>
            <person name="Kyrpides N.C."/>
            <person name="Klenk H.-P."/>
            <person name="Hugenholtz P."/>
        </authorList>
    </citation>
    <scope>NUCLEOTIDE SEQUENCE [LARGE SCALE GENOMIC DNA]</scope>
    <source>
        <strain evidence="3">DSM 14684 / CIP 108061 / JCM 11494 / NBRC 100937 / ID131577</strain>
    </source>
</reference>